<dbReference type="Pfam" id="PF14111">
    <property type="entry name" value="DUF4283"/>
    <property type="match status" value="1"/>
</dbReference>
<proteinExistence type="predicted"/>
<evidence type="ECO:0000313" key="2">
    <source>
        <dbReference type="EMBL" id="KAL0430916.1"/>
    </source>
</evidence>
<dbReference type="PANTHER" id="PTHR31286:SF180">
    <property type="entry name" value="OS10G0362600 PROTEIN"/>
    <property type="match status" value="1"/>
</dbReference>
<dbReference type="PANTHER" id="PTHR31286">
    <property type="entry name" value="GLYCINE-RICH CELL WALL STRUCTURAL PROTEIN 1.8-LIKE"/>
    <property type="match status" value="1"/>
</dbReference>
<sequence>MRPEIFIGKVSLRPYPSNTSPENKFGDAFNNSTRRTLCYIPSERQNGEIVVRPTIDMVHAGSRKWEVMTVGYFLGRKPPFHQVQAYFQSIWSSIQDVIATTNGFFFVAIDEVIDGGPWLFQGQPLVLQRWEPRMALRKHSHTQVPVWIKLRHLPIEFWTEDGLSTVAGGIG</sequence>
<accession>A0AAW2VSU8</accession>
<evidence type="ECO:0000259" key="1">
    <source>
        <dbReference type="Pfam" id="PF14111"/>
    </source>
</evidence>
<comment type="caution">
    <text evidence="2">The sequence shown here is derived from an EMBL/GenBank/DDBJ whole genome shotgun (WGS) entry which is preliminary data.</text>
</comment>
<reference evidence="2" key="1">
    <citation type="submission" date="2020-06" db="EMBL/GenBank/DDBJ databases">
        <authorList>
            <person name="Li T."/>
            <person name="Hu X."/>
            <person name="Zhang T."/>
            <person name="Song X."/>
            <person name="Zhang H."/>
            <person name="Dai N."/>
            <person name="Sheng W."/>
            <person name="Hou X."/>
            <person name="Wei L."/>
        </authorList>
    </citation>
    <scope>NUCLEOTIDE SEQUENCE</scope>
    <source>
        <strain evidence="2">G02</strain>
        <tissue evidence="2">Leaf</tissue>
    </source>
</reference>
<dbReference type="InterPro" id="IPR025558">
    <property type="entry name" value="DUF4283"/>
</dbReference>
<organism evidence="2">
    <name type="scientific">Sesamum radiatum</name>
    <name type="common">Black benniseed</name>
    <dbReference type="NCBI Taxonomy" id="300843"/>
    <lineage>
        <taxon>Eukaryota</taxon>
        <taxon>Viridiplantae</taxon>
        <taxon>Streptophyta</taxon>
        <taxon>Embryophyta</taxon>
        <taxon>Tracheophyta</taxon>
        <taxon>Spermatophyta</taxon>
        <taxon>Magnoliopsida</taxon>
        <taxon>eudicotyledons</taxon>
        <taxon>Gunneridae</taxon>
        <taxon>Pentapetalae</taxon>
        <taxon>asterids</taxon>
        <taxon>lamiids</taxon>
        <taxon>Lamiales</taxon>
        <taxon>Pedaliaceae</taxon>
        <taxon>Sesamum</taxon>
    </lineage>
</organism>
<feature type="domain" description="DUF4283" evidence="1">
    <location>
        <begin position="64"/>
        <end position="135"/>
    </location>
</feature>
<dbReference type="InterPro" id="IPR040256">
    <property type="entry name" value="At4g02000-like"/>
</dbReference>
<dbReference type="EMBL" id="JACGWJ010000003">
    <property type="protein sequence ID" value="KAL0430916.1"/>
    <property type="molecule type" value="Genomic_DNA"/>
</dbReference>
<reference evidence="2" key="2">
    <citation type="journal article" date="2024" name="Plant">
        <title>Genomic evolution and insights into agronomic trait innovations of Sesamum species.</title>
        <authorList>
            <person name="Miao H."/>
            <person name="Wang L."/>
            <person name="Qu L."/>
            <person name="Liu H."/>
            <person name="Sun Y."/>
            <person name="Le M."/>
            <person name="Wang Q."/>
            <person name="Wei S."/>
            <person name="Zheng Y."/>
            <person name="Lin W."/>
            <person name="Duan Y."/>
            <person name="Cao H."/>
            <person name="Xiong S."/>
            <person name="Wang X."/>
            <person name="Wei L."/>
            <person name="Li C."/>
            <person name="Ma Q."/>
            <person name="Ju M."/>
            <person name="Zhao R."/>
            <person name="Li G."/>
            <person name="Mu C."/>
            <person name="Tian Q."/>
            <person name="Mei H."/>
            <person name="Zhang T."/>
            <person name="Gao T."/>
            <person name="Zhang H."/>
        </authorList>
    </citation>
    <scope>NUCLEOTIDE SEQUENCE</scope>
    <source>
        <strain evidence="2">G02</strain>
    </source>
</reference>
<gene>
    <name evidence="2" type="ORF">Sradi_0717600</name>
</gene>
<dbReference type="AlphaFoldDB" id="A0AAW2VSU8"/>
<protein>
    <recommendedName>
        <fullName evidence="1">DUF4283 domain-containing protein</fullName>
    </recommendedName>
</protein>
<name>A0AAW2VSU8_SESRA</name>